<dbReference type="EMBL" id="ML991827">
    <property type="protein sequence ID" value="KAF2231426.1"/>
    <property type="molecule type" value="Genomic_DNA"/>
</dbReference>
<keyword evidence="3" id="KW-1185">Reference proteome</keyword>
<dbReference type="Proteomes" id="UP000800092">
    <property type="component" value="Unassembled WGS sequence"/>
</dbReference>
<organism evidence="2 3">
    <name type="scientific">Viridothelium virens</name>
    <name type="common">Speckled blister lichen</name>
    <name type="synonym">Trypethelium virens</name>
    <dbReference type="NCBI Taxonomy" id="1048519"/>
    <lineage>
        <taxon>Eukaryota</taxon>
        <taxon>Fungi</taxon>
        <taxon>Dikarya</taxon>
        <taxon>Ascomycota</taxon>
        <taxon>Pezizomycotina</taxon>
        <taxon>Dothideomycetes</taxon>
        <taxon>Dothideomycetes incertae sedis</taxon>
        <taxon>Trypetheliales</taxon>
        <taxon>Trypetheliaceae</taxon>
        <taxon>Viridothelium</taxon>
    </lineage>
</organism>
<evidence type="ECO:0000256" key="1">
    <source>
        <dbReference type="SAM" id="MobiDB-lite"/>
    </source>
</evidence>
<name>A0A6A6H026_VIRVR</name>
<evidence type="ECO:0000313" key="3">
    <source>
        <dbReference type="Proteomes" id="UP000800092"/>
    </source>
</evidence>
<accession>A0A6A6H026</accession>
<dbReference type="AlphaFoldDB" id="A0A6A6H026"/>
<proteinExistence type="predicted"/>
<gene>
    <name evidence="2" type="ORF">EV356DRAFT_579237</name>
</gene>
<reference evidence="2" key="1">
    <citation type="journal article" date="2020" name="Stud. Mycol.">
        <title>101 Dothideomycetes genomes: a test case for predicting lifestyles and emergence of pathogens.</title>
        <authorList>
            <person name="Haridas S."/>
            <person name="Albert R."/>
            <person name="Binder M."/>
            <person name="Bloem J."/>
            <person name="Labutti K."/>
            <person name="Salamov A."/>
            <person name="Andreopoulos B."/>
            <person name="Baker S."/>
            <person name="Barry K."/>
            <person name="Bills G."/>
            <person name="Bluhm B."/>
            <person name="Cannon C."/>
            <person name="Castanera R."/>
            <person name="Culley D."/>
            <person name="Daum C."/>
            <person name="Ezra D."/>
            <person name="Gonzalez J."/>
            <person name="Henrissat B."/>
            <person name="Kuo A."/>
            <person name="Liang C."/>
            <person name="Lipzen A."/>
            <person name="Lutzoni F."/>
            <person name="Magnuson J."/>
            <person name="Mondo S."/>
            <person name="Nolan M."/>
            <person name="Ohm R."/>
            <person name="Pangilinan J."/>
            <person name="Park H.-J."/>
            <person name="Ramirez L."/>
            <person name="Alfaro M."/>
            <person name="Sun H."/>
            <person name="Tritt A."/>
            <person name="Yoshinaga Y."/>
            <person name="Zwiers L.-H."/>
            <person name="Turgeon B."/>
            <person name="Goodwin S."/>
            <person name="Spatafora J."/>
            <person name="Crous P."/>
            <person name="Grigoriev I."/>
        </authorList>
    </citation>
    <scope>NUCLEOTIDE SEQUENCE</scope>
    <source>
        <strain evidence="2">Tuck. ex Michener</strain>
    </source>
</reference>
<feature type="compositionally biased region" description="Basic and acidic residues" evidence="1">
    <location>
        <begin position="159"/>
        <end position="177"/>
    </location>
</feature>
<evidence type="ECO:0000313" key="2">
    <source>
        <dbReference type="EMBL" id="KAF2231426.1"/>
    </source>
</evidence>
<sequence length="177" mass="19392">MEHETPESMIIDTCSVTAAGFQTCGLCFIMLIYPFAAWHALFCLLPPSLPDVPVPSTSIVLSQSAAGCLLVTSTPFQHFRVPTINSLHPQWPGSSSPRLASRQPLSSSSKQILKLFPKPSSSSLSSLSCCLALLTTSTMSRARIKEPTNRRSPRAFRSSQRERARMPKEVENKINSS</sequence>
<protein>
    <submittedName>
        <fullName evidence="2">Uncharacterized protein</fullName>
    </submittedName>
</protein>
<feature type="region of interest" description="Disordered" evidence="1">
    <location>
        <begin position="142"/>
        <end position="177"/>
    </location>
</feature>